<proteinExistence type="predicted"/>
<gene>
    <name evidence="1" type="ORF">ACFQEV_09295</name>
</gene>
<organism evidence="1 2">
    <name type="scientific">Halopelagius fulvigenes</name>
    <dbReference type="NCBI Taxonomy" id="1198324"/>
    <lineage>
        <taxon>Archaea</taxon>
        <taxon>Methanobacteriati</taxon>
        <taxon>Methanobacteriota</taxon>
        <taxon>Stenosarchaea group</taxon>
        <taxon>Halobacteria</taxon>
        <taxon>Halobacteriales</taxon>
        <taxon>Haloferacaceae</taxon>
    </lineage>
</organism>
<reference evidence="1 2" key="1">
    <citation type="journal article" date="2019" name="Int. J. Syst. Evol. Microbiol.">
        <title>The Global Catalogue of Microorganisms (GCM) 10K type strain sequencing project: providing services to taxonomists for standard genome sequencing and annotation.</title>
        <authorList>
            <consortium name="The Broad Institute Genomics Platform"/>
            <consortium name="The Broad Institute Genome Sequencing Center for Infectious Disease"/>
            <person name="Wu L."/>
            <person name="Ma J."/>
        </authorList>
    </citation>
    <scope>NUCLEOTIDE SEQUENCE [LARGE SCALE GENOMIC DNA]</scope>
    <source>
        <strain evidence="1 2">YIM 94188</strain>
    </source>
</reference>
<accession>A0ABD5TX36</accession>
<sequence>MRPHGTTAVAIALLLALSAVAAVPSADARKPPTPVCGVCSLDLTAPDGTPVTAGDSTLTVTLHENGSTTWRARVELASGRDALAENESLRRAVVEETTRRSVAEPEAVRSRIDGETLVVDYRDADAAESVAGAVVFTPLSPEGPGVPFASGSEGPRYLGTDRFTLRAPPGYELRGGANATDGGRSLAWTRDGEERTYLDANGDPVAVDSNALGPRFRAWAARVLAR</sequence>
<evidence type="ECO:0000313" key="1">
    <source>
        <dbReference type="EMBL" id="MFC6825187.1"/>
    </source>
</evidence>
<comment type="caution">
    <text evidence="1">The sequence shown here is derived from an EMBL/GenBank/DDBJ whole genome shotgun (WGS) entry which is preliminary data.</text>
</comment>
<protein>
    <submittedName>
        <fullName evidence="1">Uncharacterized protein</fullName>
    </submittedName>
</protein>
<dbReference type="EMBL" id="JBHSXH010000011">
    <property type="protein sequence ID" value="MFC6825187.1"/>
    <property type="molecule type" value="Genomic_DNA"/>
</dbReference>
<name>A0ABD5TX36_9EURY</name>
<dbReference type="Proteomes" id="UP001596408">
    <property type="component" value="Unassembled WGS sequence"/>
</dbReference>
<evidence type="ECO:0000313" key="2">
    <source>
        <dbReference type="Proteomes" id="UP001596408"/>
    </source>
</evidence>
<keyword evidence="2" id="KW-1185">Reference proteome</keyword>
<dbReference type="AlphaFoldDB" id="A0ABD5TX36"/>
<dbReference type="RefSeq" id="WP_379695160.1">
    <property type="nucleotide sequence ID" value="NZ_JBHSXH010000011.1"/>
</dbReference>